<dbReference type="InterPro" id="IPR036390">
    <property type="entry name" value="WH_DNA-bd_sf"/>
</dbReference>
<dbReference type="SUPFAM" id="SSF46785">
    <property type="entry name" value="Winged helix' DNA-binding domain"/>
    <property type="match status" value="1"/>
</dbReference>
<dbReference type="GO" id="GO:0005634">
    <property type="term" value="C:nucleus"/>
    <property type="evidence" value="ECO:0007669"/>
    <property type="project" value="UniProtKB-SubCell"/>
</dbReference>
<dbReference type="Pfam" id="PF20222">
    <property type="entry name" value="DUF6581"/>
    <property type="match status" value="1"/>
</dbReference>
<evidence type="ECO:0000256" key="3">
    <source>
        <dbReference type="ARBA" id="ARBA00023125"/>
    </source>
</evidence>
<dbReference type="GO" id="GO:0003677">
    <property type="term" value="F:DNA binding"/>
    <property type="evidence" value="ECO:0007669"/>
    <property type="project" value="UniProtKB-KW"/>
</dbReference>
<evidence type="ECO:0008006" key="11">
    <source>
        <dbReference type="Google" id="ProtNLM"/>
    </source>
</evidence>
<feature type="compositionally biased region" description="Polar residues" evidence="6">
    <location>
        <begin position="577"/>
        <end position="588"/>
    </location>
</feature>
<feature type="compositionally biased region" description="Polar residues" evidence="6">
    <location>
        <begin position="695"/>
        <end position="707"/>
    </location>
</feature>
<feature type="region of interest" description="Disordered" evidence="6">
    <location>
        <begin position="335"/>
        <end position="354"/>
    </location>
</feature>
<keyword evidence="10" id="KW-1185">Reference proteome</keyword>
<gene>
    <name evidence="9" type="ORF">DFH94DRAFT_735132</name>
</gene>
<accession>A0A9P5MZ09</accession>
<feature type="region of interest" description="Disordered" evidence="6">
    <location>
        <begin position="1428"/>
        <end position="1467"/>
    </location>
</feature>
<evidence type="ECO:0000256" key="1">
    <source>
        <dbReference type="ARBA" id="ARBA00004123"/>
    </source>
</evidence>
<dbReference type="OrthoDB" id="68020at2759"/>
<reference evidence="9" key="1">
    <citation type="submission" date="2019-10" db="EMBL/GenBank/DDBJ databases">
        <authorList>
            <consortium name="DOE Joint Genome Institute"/>
            <person name="Kuo A."/>
            <person name="Miyauchi S."/>
            <person name="Kiss E."/>
            <person name="Drula E."/>
            <person name="Kohler A."/>
            <person name="Sanchez-Garcia M."/>
            <person name="Andreopoulos B."/>
            <person name="Barry K.W."/>
            <person name="Bonito G."/>
            <person name="Buee M."/>
            <person name="Carver A."/>
            <person name="Chen C."/>
            <person name="Cichocki N."/>
            <person name="Clum A."/>
            <person name="Culley D."/>
            <person name="Crous P.W."/>
            <person name="Fauchery L."/>
            <person name="Girlanda M."/>
            <person name="Hayes R."/>
            <person name="Keri Z."/>
            <person name="LaButti K."/>
            <person name="Lipzen A."/>
            <person name="Lombard V."/>
            <person name="Magnuson J."/>
            <person name="Maillard F."/>
            <person name="Morin E."/>
            <person name="Murat C."/>
            <person name="Nolan M."/>
            <person name="Ohm R."/>
            <person name="Pangilinan J."/>
            <person name="Pereira M."/>
            <person name="Perotto S."/>
            <person name="Peter M."/>
            <person name="Riley R."/>
            <person name="Sitrit Y."/>
            <person name="Stielow B."/>
            <person name="Szollosi G."/>
            <person name="Zifcakova L."/>
            <person name="Stursova M."/>
            <person name="Spatafora J.W."/>
            <person name="Tedersoo L."/>
            <person name="Vaario L.-M."/>
            <person name="Yamada A."/>
            <person name="Yan M."/>
            <person name="Wang P."/>
            <person name="Xu J."/>
            <person name="Bruns T."/>
            <person name="Baldrian P."/>
            <person name="Vilgalys R."/>
            <person name="Henrissat B."/>
            <person name="Grigoriev I.V."/>
            <person name="Hibbett D."/>
            <person name="Nagy L.G."/>
            <person name="Martin F.M."/>
        </authorList>
    </citation>
    <scope>NUCLEOTIDE SEQUENCE</scope>
    <source>
        <strain evidence="9">Prilba</strain>
    </source>
</reference>
<feature type="domain" description="B-block binding subunit of TFIIIC" evidence="7">
    <location>
        <begin position="133"/>
        <end position="198"/>
    </location>
</feature>
<dbReference type="GO" id="GO:0042791">
    <property type="term" value="P:5S class rRNA transcription by RNA polymerase III"/>
    <property type="evidence" value="ECO:0007669"/>
    <property type="project" value="TreeGrafter"/>
</dbReference>
<feature type="domain" description="Transcription factor tau subunit sfc3/Tfc3 C-terminal" evidence="8">
    <location>
        <begin position="1468"/>
        <end position="1817"/>
    </location>
</feature>
<dbReference type="PANTHER" id="PTHR15180:SF1">
    <property type="entry name" value="GENERAL TRANSCRIPTION FACTOR 3C POLYPEPTIDE 1"/>
    <property type="match status" value="1"/>
</dbReference>
<feature type="compositionally biased region" description="Basic residues" evidence="6">
    <location>
        <begin position="622"/>
        <end position="633"/>
    </location>
</feature>
<evidence type="ECO:0000259" key="8">
    <source>
        <dbReference type="Pfam" id="PF20222"/>
    </source>
</evidence>
<sequence>MDELVHHCLRELAFDGDLGCHPSRLRDFLSTDAYFAFVWSLVVSQPTVRVGTVPDGATTEVYVAPQQSQKKKSKEKDQRGDVLSSLTLLPDARSRTIEDLQLQHGEALRVAVDAETSFAAIIGSHIRPPKLTPMVYTALQFITRGREHGISTVDLGKKTGYDQKSCFYLIKQLLELELVVKLRRGGVGTNFCIHKYFFERSPLWRQIQDEGVKPSKELQEADGGGLDNEETASTQDGFQAPVQFDPIDARHLSSLSLIQSRIVKLLKHSDSHTHPSQNLLVTIGFLNPTKTDRRFFQSRLRELIENRVVERVMVPSTVRSGPASVPCIRLISNNNDVANQPSETHEPSHGTPEHTTIKSNITLHKQMIDLLENAGTKGMTLNEISAELGNFDRRTLELLLTKMDKVPPPTHLSDLRIVQLMETHGRERRWRYFTFASYREIIANEKLDDQDGPYSSVDFSNVGNFAPFVAEDFYSDVAEFNRFADYAFSKTGKEEGTGKEAARKRAKTSTPATGPTVRGKKRKRGEAGLDTNADGDDVHTPRKRGRPRKLAAESHNGANAVEEGATTTRGRGPGESLGSTQPEGTIISSDRHSPPPKVPKKRRRPPDDNHGSEFVSETPVPPRRRGKPRKRPPLRPPTDETGHPPLQNVDNPSDVHVDRHPISEPPPPNVNLREAPPILNESNTALQRPERSMQPELTSSTMYTNHSLGGPGMGMEIMDVDQLGPAQPGDPNTDPKQTRTEGPKELDTEDGTLIRMDTPSEASVFVDAALAPQKPKEKAAIPSSRSNVSLLRRENEFLRILEESGGIVHLGSKEFLDAHVALLGTLASAGEPTSGVPGIKVDKRTIENTFECLENRGKVKILKTAIVTVTGAQRPARIIYLPTVVQSELDTFLAELGKGPHGAPYSATASVAPSLPPGDLKAKRPAQPLRLLQSERGVDNIGRWSKSSDRADQLFQSDDQTIHDVLLTERTTLAQLYGFIPGKMMRVRQLHLATLDTFEPCHNSPTPALAAKRVVNFSQYFRGFPVGVYCSLVSTLVQSDELSQILSTEEGRQTLIKDLPQSLQTLLQIGRPRSRERLLELFEILHHLNLATPLQSSDSPNPRIRCESNGVDPSSFDTFDGDVSSTTYRTAPDYWLFHDDAALHLWVLSIAPLPFWKTVSVSGRLDASIYWNELQSACESKTFAQTVTRGSPSRSIVPDYSFARTIIRGASWNGTYALSWHQRQYLKRFISRRSDDVPLQDEEDSPTLEMVSWIISAPSSIVKDFLQKERASQLRELDKARLRTPGNEVDKEHAEKMAQEKELLAKKAVDAKVRKEREWEAILSAVHPGALEGAAVTRVARVRKRYLQSGMASDRSRWEGEVRDAIGGLRGSAKAISSSAQSMAPARPLQGLPPVPVVVPPPEATAAICPAGLPPAVANQPRKSIEELIAEQGPAREEARREKRKREKSKDANPEDGNGDDDDQSQRKSRFLWNKEYDDLVQDAHAILRVRSREVGGRMDWFVLRQIFPAVPRNSLRQRISSLKEPQNNEVYMRRLEDQWYRLWKQYRGTEHLPDPNPQSQTDFDLIKHLQFLRKFVDKNALRVGFQETLTTLMLPETVSQLHSSWDVLAKPDNTPFWDFLWDSKVDENREKGLLQTAFITNHDDIPLAGDGSNSSQEIQVAEAALKMVLGTPSENYIPSRGAALLRSVGERAVSKAKDNLLSRGVVSRVPQRLRPGRTLKISEINQNALGGSIPQEVFHDATMLDVLYQQQEAWREWPLRASDGDLAMLAQITSEGLVDFKLDITRPKAARSEIDWNSKRADDDHIETTIFTRPRFSGISTLDTEDAEVNRTRTPSVAEDSDEGHGKTTDGTVACCRKYSDGQVNCDSCLNTALKAWVVQSDPKEQEVSCRILDVLDAAGPAGLDISTVITNTMGAGGSAETALSALASLMDNFIPLVVLVGHSRPLVVCARQSVAWTVTVSEEPRINVLPRRWLDLRGVKVRETWRAAMRAVIGILVFRPGISQAELVWRLRSVYDRAEVMEVLRQLYEDGFIRRQTGTNKPVDELGLIMVREEEERDEYWFLGDQRWYQAAM</sequence>
<dbReference type="InterPro" id="IPR046488">
    <property type="entry name" value="Sfc3/Tfc3_C"/>
</dbReference>
<name>A0A9P5MZ09_9AGAM</name>
<dbReference type="GO" id="GO:0000127">
    <property type="term" value="C:transcription factor TFIIIC complex"/>
    <property type="evidence" value="ECO:0007669"/>
    <property type="project" value="InterPro"/>
</dbReference>
<feature type="compositionally biased region" description="Basic and acidic residues" evidence="6">
    <location>
        <begin position="653"/>
        <end position="662"/>
    </location>
</feature>
<dbReference type="CDD" id="cd16169">
    <property type="entry name" value="Tau138_eWH"/>
    <property type="match status" value="1"/>
</dbReference>
<dbReference type="InterPro" id="IPR007309">
    <property type="entry name" value="TFIIIC_Bblock-bd"/>
</dbReference>
<comment type="caution">
    <text evidence="9">The sequence shown here is derived from an EMBL/GenBank/DDBJ whole genome shotgun (WGS) entry which is preliminary data.</text>
</comment>
<keyword evidence="5" id="KW-0539">Nucleus</keyword>
<dbReference type="Pfam" id="PF04182">
    <property type="entry name" value="B-block_TFIIIC"/>
    <property type="match status" value="1"/>
</dbReference>
<reference evidence="9" key="2">
    <citation type="journal article" date="2020" name="Nat. Commun.">
        <title>Large-scale genome sequencing of mycorrhizal fungi provides insights into the early evolution of symbiotic traits.</title>
        <authorList>
            <person name="Miyauchi S."/>
            <person name="Kiss E."/>
            <person name="Kuo A."/>
            <person name="Drula E."/>
            <person name="Kohler A."/>
            <person name="Sanchez-Garcia M."/>
            <person name="Morin E."/>
            <person name="Andreopoulos B."/>
            <person name="Barry K.W."/>
            <person name="Bonito G."/>
            <person name="Buee M."/>
            <person name="Carver A."/>
            <person name="Chen C."/>
            <person name="Cichocki N."/>
            <person name="Clum A."/>
            <person name="Culley D."/>
            <person name="Crous P.W."/>
            <person name="Fauchery L."/>
            <person name="Girlanda M."/>
            <person name="Hayes R.D."/>
            <person name="Keri Z."/>
            <person name="LaButti K."/>
            <person name="Lipzen A."/>
            <person name="Lombard V."/>
            <person name="Magnuson J."/>
            <person name="Maillard F."/>
            <person name="Murat C."/>
            <person name="Nolan M."/>
            <person name="Ohm R.A."/>
            <person name="Pangilinan J."/>
            <person name="Pereira M.F."/>
            <person name="Perotto S."/>
            <person name="Peter M."/>
            <person name="Pfister S."/>
            <person name="Riley R."/>
            <person name="Sitrit Y."/>
            <person name="Stielow J.B."/>
            <person name="Szollosi G."/>
            <person name="Zifcakova L."/>
            <person name="Stursova M."/>
            <person name="Spatafora J.W."/>
            <person name="Tedersoo L."/>
            <person name="Vaario L.M."/>
            <person name="Yamada A."/>
            <person name="Yan M."/>
            <person name="Wang P."/>
            <person name="Xu J."/>
            <person name="Bruns T."/>
            <person name="Baldrian P."/>
            <person name="Vilgalys R."/>
            <person name="Dunand C."/>
            <person name="Henrissat B."/>
            <person name="Grigoriev I.V."/>
            <person name="Hibbett D."/>
            <person name="Nagy L.G."/>
            <person name="Martin F.M."/>
        </authorList>
    </citation>
    <scope>NUCLEOTIDE SEQUENCE</scope>
    <source>
        <strain evidence="9">Prilba</strain>
    </source>
</reference>
<dbReference type="InterPro" id="IPR035625">
    <property type="entry name" value="Tfc3-like_eWH"/>
</dbReference>
<protein>
    <recommendedName>
        <fullName evidence="11">B-block binding subunit of TFIIIC domain-containing protein</fullName>
    </recommendedName>
</protein>
<evidence type="ECO:0000259" key="7">
    <source>
        <dbReference type="Pfam" id="PF04182"/>
    </source>
</evidence>
<evidence type="ECO:0000256" key="6">
    <source>
        <dbReference type="SAM" id="MobiDB-lite"/>
    </source>
</evidence>
<organism evidence="9 10">
    <name type="scientific">Russula ochroleuca</name>
    <dbReference type="NCBI Taxonomy" id="152965"/>
    <lineage>
        <taxon>Eukaryota</taxon>
        <taxon>Fungi</taxon>
        <taxon>Dikarya</taxon>
        <taxon>Basidiomycota</taxon>
        <taxon>Agaricomycotina</taxon>
        <taxon>Agaricomycetes</taxon>
        <taxon>Russulales</taxon>
        <taxon>Russulaceae</taxon>
        <taxon>Russula</taxon>
    </lineage>
</organism>
<feature type="region of interest" description="Disordered" evidence="6">
    <location>
        <begin position="493"/>
        <end position="746"/>
    </location>
</feature>
<dbReference type="InterPro" id="IPR044210">
    <property type="entry name" value="Tfc3-like"/>
</dbReference>
<evidence type="ECO:0000313" key="10">
    <source>
        <dbReference type="Proteomes" id="UP000759537"/>
    </source>
</evidence>
<dbReference type="EMBL" id="WHVB01000006">
    <property type="protein sequence ID" value="KAF8482114.1"/>
    <property type="molecule type" value="Genomic_DNA"/>
</dbReference>
<feature type="compositionally biased region" description="Basic and acidic residues" evidence="6">
    <location>
        <begin position="343"/>
        <end position="354"/>
    </location>
</feature>
<keyword evidence="4" id="KW-0804">Transcription</keyword>
<evidence type="ECO:0000256" key="2">
    <source>
        <dbReference type="ARBA" id="ARBA00022553"/>
    </source>
</evidence>
<evidence type="ECO:0000256" key="5">
    <source>
        <dbReference type="ARBA" id="ARBA00023242"/>
    </source>
</evidence>
<feature type="compositionally biased region" description="Basic and acidic residues" evidence="6">
    <location>
        <begin position="493"/>
        <end position="503"/>
    </location>
</feature>
<comment type="subcellular location">
    <subcellularLocation>
        <location evidence="1">Nucleus</location>
    </subcellularLocation>
</comment>
<dbReference type="PANTHER" id="PTHR15180">
    <property type="entry name" value="GENERAL TRANSCRIPTION FACTOR 3C POLYPEPTIDE 1"/>
    <property type="match status" value="1"/>
</dbReference>
<keyword evidence="2" id="KW-0597">Phosphoprotein</keyword>
<feature type="compositionally biased region" description="Basic and acidic residues" evidence="6">
    <location>
        <begin position="736"/>
        <end position="746"/>
    </location>
</feature>
<proteinExistence type="predicted"/>
<feature type="region of interest" description="Disordered" evidence="6">
    <location>
        <begin position="1827"/>
        <end position="1849"/>
    </location>
</feature>
<keyword evidence="3" id="KW-0238">DNA-binding</keyword>
<dbReference type="GO" id="GO:0006384">
    <property type="term" value="P:transcription initiation at RNA polymerase III promoter"/>
    <property type="evidence" value="ECO:0007669"/>
    <property type="project" value="InterPro"/>
</dbReference>
<evidence type="ECO:0000256" key="4">
    <source>
        <dbReference type="ARBA" id="ARBA00023163"/>
    </source>
</evidence>
<evidence type="ECO:0000313" key="9">
    <source>
        <dbReference type="EMBL" id="KAF8482114.1"/>
    </source>
</evidence>
<dbReference type="Proteomes" id="UP000759537">
    <property type="component" value="Unassembled WGS sequence"/>
</dbReference>